<keyword evidence="3" id="KW-0677">Repeat</keyword>
<dbReference type="PROSITE" id="PS50103">
    <property type="entry name" value="ZF_C3H1"/>
    <property type="match status" value="1"/>
</dbReference>
<evidence type="ECO:0000256" key="8">
    <source>
        <dbReference type="PROSITE-ProRule" id="PRU00723"/>
    </source>
</evidence>
<keyword evidence="4 8" id="KW-0863">Zinc-finger</keyword>
<dbReference type="GO" id="GO:0003677">
    <property type="term" value="F:DNA binding"/>
    <property type="evidence" value="ECO:0007669"/>
    <property type="project" value="UniProtKB-KW"/>
</dbReference>
<evidence type="ECO:0000256" key="1">
    <source>
        <dbReference type="ARBA" id="ARBA00022574"/>
    </source>
</evidence>
<proteinExistence type="predicted"/>
<dbReference type="Proteomes" id="UP000426265">
    <property type="component" value="Unassembled WGS sequence"/>
</dbReference>
<evidence type="ECO:0000256" key="5">
    <source>
        <dbReference type="ARBA" id="ARBA00022833"/>
    </source>
</evidence>
<feature type="domain" description="C3H1-type" evidence="10">
    <location>
        <begin position="145"/>
        <end position="172"/>
    </location>
</feature>
<keyword evidence="6" id="KW-0238">DNA-binding</keyword>
<accession>A0A654G6U3</accession>
<feature type="region of interest" description="Disordered" evidence="9">
    <location>
        <begin position="87"/>
        <end position="139"/>
    </location>
</feature>
<evidence type="ECO:0000256" key="3">
    <source>
        <dbReference type="ARBA" id="ARBA00022737"/>
    </source>
</evidence>
<dbReference type="GO" id="GO:0008270">
    <property type="term" value="F:zinc ion binding"/>
    <property type="evidence" value="ECO:0007669"/>
    <property type="project" value="UniProtKB-KW"/>
</dbReference>
<dbReference type="SMART" id="SM00320">
    <property type="entry name" value="WD40"/>
    <property type="match status" value="5"/>
</dbReference>
<dbReference type="ExpressionAtlas" id="A0A654G6U3">
    <property type="expression patterns" value="baseline and differential"/>
</dbReference>
<evidence type="ECO:0000256" key="9">
    <source>
        <dbReference type="SAM" id="MobiDB-lite"/>
    </source>
</evidence>
<keyword evidence="5 8" id="KW-0862">Zinc</keyword>
<dbReference type="InterPro" id="IPR020472">
    <property type="entry name" value="WD40_PAC1"/>
</dbReference>
<name>A0A654G6U3_ARATH</name>
<dbReference type="InterPro" id="IPR000571">
    <property type="entry name" value="Znf_CCCH"/>
</dbReference>
<dbReference type="PANTHER" id="PTHR44489:SF14">
    <property type="entry name" value="ZINC FINGER CCCH DOMAIN-CONTAINING PROTEIN 59-RELATED"/>
    <property type="match status" value="1"/>
</dbReference>
<dbReference type="Pfam" id="PF00642">
    <property type="entry name" value="zf-CCCH"/>
    <property type="match status" value="1"/>
</dbReference>
<dbReference type="InterPro" id="IPR019775">
    <property type="entry name" value="WD40_repeat_CS"/>
</dbReference>
<dbReference type="InterPro" id="IPR036855">
    <property type="entry name" value="Znf_CCCH_sf"/>
</dbReference>
<evidence type="ECO:0000256" key="2">
    <source>
        <dbReference type="ARBA" id="ARBA00022723"/>
    </source>
</evidence>
<dbReference type="InterPro" id="IPR001680">
    <property type="entry name" value="WD40_rpt"/>
</dbReference>
<organism evidence="11 12">
    <name type="scientific">Arabidopsis thaliana</name>
    <name type="common">Mouse-ear cress</name>
    <dbReference type="NCBI Taxonomy" id="3702"/>
    <lineage>
        <taxon>Eukaryota</taxon>
        <taxon>Viridiplantae</taxon>
        <taxon>Streptophyta</taxon>
        <taxon>Embryophyta</taxon>
        <taxon>Tracheophyta</taxon>
        <taxon>Spermatophyta</taxon>
        <taxon>Magnoliopsida</taxon>
        <taxon>eudicotyledons</taxon>
        <taxon>Gunneridae</taxon>
        <taxon>Pentapetalae</taxon>
        <taxon>rosids</taxon>
        <taxon>malvids</taxon>
        <taxon>Brassicales</taxon>
        <taxon>Brassicaceae</taxon>
        <taxon>Camelineae</taxon>
        <taxon>Arabidopsis</taxon>
    </lineage>
</organism>
<dbReference type="PROSITE" id="PS00678">
    <property type="entry name" value="WD_REPEATS_1"/>
    <property type="match status" value="1"/>
</dbReference>
<dbReference type="PROSITE" id="PS50294">
    <property type="entry name" value="WD_REPEATS_REGION"/>
    <property type="match status" value="1"/>
</dbReference>
<dbReference type="SUPFAM" id="SSF90229">
    <property type="entry name" value="CCCH zinc finger"/>
    <property type="match status" value="1"/>
</dbReference>
<feature type="zinc finger region" description="C3H1-type" evidence="8">
    <location>
        <begin position="145"/>
        <end position="172"/>
    </location>
</feature>
<evidence type="ECO:0000256" key="7">
    <source>
        <dbReference type="PROSITE-ProRule" id="PRU00221"/>
    </source>
</evidence>
<dbReference type="AlphaFoldDB" id="A0A654G6U3"/>
<keyword evidence="2 8" id="KW-0479">Metal-binding</keyword>
<dbReference type="PANTHER" id="PTHR44489">
    <property type="match status" value="1"/>
</dbReference>
<dbReference type="SUPFAM" id="SSF50978">
    <property type="entry name" value="WD40 repeat-like"/>
    <property type="match status" value="1"/>
</dbReference>
<sequence length="472" mass="51309">MGHQSSWIKQTVIDSVVQSSKVGVFSMFSMDYKAPRKYSHGRNFGVARQQDFAADIVTRRPYTPYDNGMKKGPNKLSRNLVWTSKEYKSPEGNRPRQNAANGSAKPQVIGTGHRVSNQPRKNAVYGPRSSSLSDTRGCGPRLNGSPKKSVCNFWKDGNCKKGEKCQFLHSWSCFPGLAMVAALEGHKNDIKGIALPQGSDKLFSVSGDGTLLIWDCNSGQCVRSINLQAEAGSLISEGPWVFLGLPNAVKAFNVQNSKDVHLEGVVGQVHAMTAANGMLFAGTSSGSILVWKATDSESDPFKYLTSLEGHHSGEVTCFVVGGEVLYSGSVDKTIKVWDLNTLQCRMTLKQHIGTVTSLLCWDKCLISSSLDGTIKLWACSENESLKVVQTRKQELSVHTLCGMHDAEAKPIMFCSYQNGAVGIFDLPSFEERGKMFSTQTICTLTIGPGGLLFSGDKSGNLRVWSLASGTKV</sequence>
<evidence type="ECO:0000259" key="10">
    <source>
        <dbReference type="PROSITE" id="PS50103"/>
    </source>
</evidence>
<keyword evidence="1 7" id="KW-0853">WD repeat</keyword>
<reference evidence="11 12" key="1">
    <citation type="submission" date="2019-11" db="EMBL/GenBank/DDBJ databases">
        <authorList>
            <person name="Jiao W.-B."/>
            <person name="Schneeberger K."/>
        </authorList>
    </citation>
    <scope>NUCLEOTIDE SEQUENCE [LARGE SCALE GENOMIC DNA]</scope>
    <source>
        <strain evidence="12">cv. An-1</strain>
    </source>
</reference>
<evidence type="ECO:0000256" key="6">
    <source>
        <dbReference type="ARBA" id="ARBA00023125"/>
    </source>
</evidence>
<feature type="repeat" description="WD" evidence="7">
    <location>
        <begin position="308"/>
        <end position="347"/>
    </location>
</feature>
<evidence type="ECO:0000313" key="12">
    <source>
        <dbReference type="Proteomes" id="UP000426265"/>
    </source>
</evidence>
<dbReference type="Pfam" id="PF00400">
    <property type="entry name" value="WD40"/>
    <property type="match status" value="3"/>
</dbReference>
<evidence type="ECO:0000313" key="11">
    <source>
        <dbReference type="EMBL" id="VYS68875.1"/>
    </source>
</evidence>
<evidence type="ECO:0000256" key="4">
    <source>
        <dbReference type="ARBA" id="ARBA00022771"/>
    </source>
</evidence>
<dbReference type="PRINTS" id="PR00320">
    <property type="entry name" value="GPROTEINBRPT"/>
</dbReference>
<dbReference type="FunFam" id="2.130.10.10:FF:000869">
    <property type="entry name" value="Zinc finger CCCH domain-containing protein 48"/>
    <property type="match status" value="1"/>
</dbReference>
<dbReference type="SMART" id="SM00356">
    <property type="entry name" value="ZnF_C3H1"/>
    <property type="match status" value="1"/>
</dbReference>
<dbReference type="InterPro" id="IPR044715">
    <property type="entry name" value="WDR86-like"/>
</dbReference>
<gene>
    <name evidence="11" type="ORF">AN1_LOCUS24262</name>
</gene>
<protein>
    <recommendedName>
        <fullName evidence="10">C3H1-type domain-containing protein</fullName>
    </recommendedName>
</protein>
<dbReference type="InterPro" id="IPR036322">
    <property type="entry name" value="WD40_repeat_dom_sf"/>
</dbReference>
<dbReference type="InterPro" id="IPR015943">
    <property type="entry name" value="WD40/YVTN_repeat-like_dom_sf"/>
</dbReference>
<dbReference type="EMBL" id="CACRSJ010000110">
    <property type="protein sequence ID" value="VYS68875.1"/>
    <property type="molecule type" value="Genomic_DNA"/>
</dbReference>
<dbReference type="Gene3D" id="2.130.10.10">
    <property type="entry name" value="YVTN repeat-like/Quinoprotein amine dehydrogenase"/>
    <property type="match status" value="1"/>
</dbReference>
<dbReference type="PROSITE" id="PS50082">
    <property type="entry name" value="WD_REPEATS_2"/>
    <property type="match status" value="2"/>
</dbReference>
<feature type="repeat" description="WD" evidence="7">
    <location>
        <begin position="183"/>
        <end position="224"/>
    </location>
</feature>